<dbReference type="EC" id="3.1.12.1" evidence="3 13"/>
<keyword evidence="10 13" id="KW-0411">Iron-sulfur</keyword>
<dbReference type="STRING" id="229919.GCA_001050195_03336"/>
<dbReference type="PANTHER" id="PTHR36531">
    <property type="entry name" value="CRISPR-ASSOCIATED EXONUCLEASE CAS4"/>
    <property type="match status" value="1"/>
</dbReference>
<evidence type="ECO:0000256" key="2">
    <source>
        <dbReference type="ARBA" id="ARBA00009189"/>
    </source>
</evidence>
<dbReference type="GO" id="GO:0004527">
    <property type="term" value="F:exonuclease activity"/>
    <property type="evidence" value="ECO:0007669"/>
    <property type="project" value="UniProtKB-KW"/>
</dbReference>
<dbReference type="InterPro" id="IPR013343">
    <property type="entry name" value="CRISPR-assoc_prot_Cas4"/>
</dbReference>
<dbReference type="Proteomes" id="UP000264141">
    <property type="component" value="Unassembled WGS sequence"/>
</dbReference>
<evidence type="ECO:0000256" key="6">
    <source>
        <dbReference type="ARBA" id="ARBA00022723"/>
    </source>
</evidence>
<dbReference type="Proteomes" id="UP000253922">
    <property type="component" value="Unassembled WGS sequence"/>
</dbReference>
<dbReference type="PANTHER" id="PTHR36531:SF6">
    <property type="entry name" value="DNA REPLICATION ATP-DEPENDENT HELICASE_NUCLEASE DNA2"/>
    <property type="match status" value="1"/>
</dbReference>
<evidence type="ECO:0000256" key="4">
    <source>
        <dbReference type="ARBA" id="ARBA00020049"/>
    </source>
</evidence>
<dbReference type="EMBL" id="DF967966">
    <property type="protein sequence ID" value="GAP08496.1"/>
    <property type="molecule type" value="Genomic_DNA"/>
</dbReference>
<dbReference type="OrthoDB" id="160794at2"/>
<evidence type="ECO:0000256" key="10">
    <source>
        <dbReference type="ARBA" id="ARBA00023014"/>
    </source>
</evidence>
<reference evidence="17" key="2">
    <citation type="submission" date="2015-07" db="EMBL/GenBank/DDBJ databases">
        <title>Draft Genome Sequences of Anaerolinea thermolimosa IMO-1, Bellilinea caldifistulae GOMI-1, Leptolinea tardivitalis YMTK-2, Levilinea saccharolytica KIBI-1,Longilinea arvoryzae KOME-1, Previously Described as Members of the Anaerolineaceae (Chloroflexi).</title>
        <authorList>
            <person name="Sekiguchi Y."/>
            <person name="Ohashi A."/>
            <person name="Matsuura N."/>
            <person name="Tourlousse M.D."/>
        </authorList>
    </citation>
    <scope>NUCLEOTIDE SEQUENCE [LARGE SCALE GENOMIC DNA]</scope>
    <source>
        <strain evidence="17">IMO-1</strain>
    </source>
</reference>
<gene>
    <name evidence="16" type="primary">cas4</name>
    <name evidence="15" type="ORF">ATHL_03401</name>
    <name evidence="16" type="ORF">DEQ80_07925</name>
</gene>
<reference evidence="16 18" key="3">
    <citation type="journal article" date="2018" name="Nat. Biotechnol.">
        <title>A standardized bacterial taxonomy based on genome phylogeny substantially revises the tree of life.</title>
        <authorList>
            <person name="Parks D.H."/>
            <person name="Chuvochina M."/>
            <person name="Waite D.W."/>
            <person name="Rinke C."/>
            <person name="Skarshewski A."/>
            <person name="Chaumeil P.A."/>
            <person name="Hugenholtz P."/>
        </authorList>
    </citation>
    <scope>NUCLEOTIDE SEQUENCE [LARGE SCALE GENOMIC DNA]</scope>
    <source>
        <strain evidence="16">UBA8781</strain>
    </source>
</reference>
<dbReference type="Pfam" id="PF01930">
    <property type="entry name" value="Cas_Cas4"/>
    <property type="match status" value="1"/>
</dbReference>
<keyword evidence="5 13" id="KW-0540">Nuclease</keyword>
<evidence type="ECO:0000256" key="9">
    <source>
        <dbReference type="ARBA" id="ARBA00023004"/>
    </source>
</evidence>
<comment type="function">
    <text evidence="13">CRISPR (clustered regularly interspaced short palindromic repeat) is an adaptive immune system that provides protection against mobile genetic elements (viruses, transposable elements and conjugative plasmids). CRISPR clusters contain sequences complementary to antecedent mobile elements and target invading nucleic acids. CRISPR clusters are transcribed and processed into CRISPR RNA (crRNA).</text>
</comment>
<dbReference type="GO" id="GO:0051536">
    <property type="term" value="F:iron-sulfur cluster binding"/>
    <property type="evidence" value="ECO:0007669"/>
    <property type="project" value="UniProtKB-KW"/>
</dbReference>
<evidence type="ECO:0000313" key="16">
    <source>
        <dbReference type="EMBL" id="HCE17771.1"/>
    </source>
</evidence>
<evidence type="ECO:0000256" key="12">
    <source>
        <dbReference type="ARBA" id="ARBA00023211"/>
    </source>
</evidence>
<dbReference type="InterPro" id="IPR011604">
    <property type="entry name" value="PDDEXK-like_dom_sf"/>
</dbReference>
<evidence type="ECO:0000259" key="14">
    <source>
        <dbReference type="Pfam" id="PF01930"/>
    </source>
</evidence>
<reference evidence="15" key="1">
    <citation type="journal article" date="2015" name="Genome Announc.">
        <title>Draft Genome Sequences of Anaerolinea thermolimosa IMO-1, Bellilinea caldifistulae GOMI-1, Leptolinea tardivitalis YMTK-2, Levilinea saccharolytica KIBI-1, Longilinea arvoryzae KOME-1, Previously Described as Members of the Class Anaerolineae (Chloroflexi).</title>
        <authorList>
            <person name="Matsuura N."/>
            <person name="Tourlousse M.D."/>
            <person name="Ohashi A."/>
            <person name="Hugenholtz P."/>
            <person name="Sekiguchi Y."/>
        </authorList>
    </citation>
    <scope>NUCLEOTIDE SEQUENCE</scope>
    <source>
        <strain evidence="15">IMO-1</strain>
    </source>
</reference>
<comment type="cofactor">
    <cofactor evidence="1">
        <name>[4Fe-4S] cluster</name>
        <dbReference type="ChEBI" id="CHEBI:49883"/>
    </cofactor>
</comment>
<evidence type="ECO:0000256" key="7">
    <source>
        <dbReference type="ARBA" id="ARBA00022801"/>
    </source>
</evidence>
<evidence type="ECO:0000256" key="5">
    <source>
        <dbReference type="ARBA" id="ARBA00022722"/>
    </source>
</evidence>
<comment type="cofactor">
    <cofactor evidence="13">
        <name>Mg(2+)</name>
        <dbReference type="ChEBI" id="CHEBI:18420"/>
    </cofactor>
    <cofactor evidence="13">
        <name>Mn(2+)</name>
        <dbReference type="ChEBI" id="CHEBI:29035"/>
    </cofactor>
    <text evidence="13">Mg(2+) or Mn(2+) required for ssDNA cleavage activity.</text>
</comment>
<evidence type="ECO:0000313" key="15">
    <source>
        <dbReference type="EMBL" id="GAP08496.1"/>
    </source>
</evidence>
<evidence type="ECO:0000256" key="1">
    <source>
        <dbReference type="ARBA" id="ARBA00001966"/>
    </source>
</evidence>
<dbReference type="InterPro" id="IPR022765">
    <property type="entry name" value="Dna2/Cas4_DUF83"/>
</dbReference>
<keyword evidence="6 13" id="KW-0479">Metal-binding</keyword>
<comment type="cofactor">
    <cofactor evidence="13">
        <name>iron-sulfur cluster</name>
        <dbReference type="ChEBI" id="CHEBI:30408"/>
    </cofactor>
</comment>
<keyword evidence="11 13" id="KW-0051">Antiviral defense</keyword>
<dbReference type="NCBIfam" id="TIGR00372">
    <property type="entry name" value="cas4"/>
    <property type="match status" value="1"/>
</dbReference>
<evidence type="ECO:0000256" key="13">
    <source>
        <dbReference type="RuleBase" id="RU365022"/>
    </source>
</evidence>
<dbReference type="AlphaFoldDB" id="A0A3D1JGR4"/>
<evidence type="ECO:0000256" key="11">
    <source>
        <dbReference type="ARBA" id="ARBA00023118"/>
    </source>
</evidence>
<keyword evidence="7 13" id="KW-0378">Hydrolase</keyword>
<keyword evidence="17" id="KW-1185">Reference proteome</keyword>
<feature type="domain" description="DUF83" evidence="14">
    <location>
        <begin position="59"/>
        <end position="168"/>
    </location>
</feature>
<evidence type="ECO:0000256" key="3">
    <source>
        <dbReference type="ARBA" id="ARBA00012768"/>
    </source>
</evidence>
<protein>
    <recommendedName>
        <fullName evidence="4 13">CRISPR-associated exonuclease Cas4</fullName>
        <ecNumber evidence="3 13">3.1.12.1</ecNumber>
    </recommendedName>
</protein>
<dbReference type="EMBL" id="DPBP01000031">
    <property type="protein sequence ID" value="HCE17771.1"/>
    <property type="molecule type" value="Genomic_DNA"/>
</dbReference>
<evidence type="ECO:0000313" key="17">
    <source>
        <dbReference type="Proteomes" id="UP000253922"/>
    </source>
</evidence>
<keyword evidence="8 13" id="KW-0269">Exonuclease</keyword>
<organism evidence="16 18">
    <name type="scientific">Anaerolinea thermolimosa</name>
    <dbReference type="NCBI Taxonomy" id="229919"/>
    <lineage>
        <taxon>Bacteria</taxon>
        <taxon>Bacillati</taxon>
        <taxon>Chloroflexota</taxon>
        <taxon>Anaerolineae</taxon>
        <taxon>Anaerolineales</taxon>
        <taxon>Anaerolineaceae</taxon>
        <taxon>Anaerolinea</taxon>
    </lineage>
</organism>
<name>A0A3D1JGR4_9CHLR</name>
<evidence type="ECO:0000256" key="8">
    <source>
        <dbReference type="ARBA" id="ARBA00022839"/>
    </source>
</evidence>
<dbReference type="GO" id="GO:0046872">
    <property type="term" value="F:metal ion binding"/>
    <property type="evidence" value="ECO:0007669"/>
    <property type="project" value="UniProtKB-KW"/>
</dbReference>
<keyword evidence="9 13" id="KW-0408">Iron</keyword>
<evidence type="ECO:0000313" key="18">
    <source>
        <dbReference type="Proteomes" id="UP000264141"/>
    </source>
</evidence>
<sequence>MSPWLALALVFLMLAGAALWLSVRQQQKAGLPPGRVITADMGGWKHPEKPFYDPQTGLTGRPDYLVKQGNTFIPVEVKSGWAPPEPHESHVYQLAAYCLLVERTHGSRPPYGILRYRNRTFAIDYTPRLETALLELIETIHACQRRGEIDRSHNEPARCARCGYRKSCDQRLA</sequence>
<dbReference type="InterPro" id="IPR051827">
    <property type="entry name" value="Cas4_exonuclease"/>
</dbReference>
<dbReference type="Gene3D" id="3.90.320.10">
    <property type="match status" value="1"/>
</dbReference>
<comment type="similarity">
    <text evidence="2 13">Belongs to the CRISPR-associated exonuclease Cas4 family.</text>
</comment>
<accession>A0A3D1JGR4</accession>
<keyword evidence="12 13" id="KW-0464">Manganese</keyword>
<dbReference type="GO" id="GO:0051607">
    <property type="term" value="P:defense response to virus"/>
    <property type="evidence" value="ECO:0007669"/>
    <property type="project" value="UniProtKB-KW"/>
</dbReference>
<proteinExistence type="inferred from homology"/>
<dbReference type="RefSeq" id="WP_062196135.1">
    <property type="nucleotide sequence ID" value="NZ_DF967966.1"/>
</dbReference>